<organism evidence="1">
    <name type="scientific">marine sediment metagenome</name>
    <dbReference type="NCBI Taxonomy" id="412755"/>
    <lineage>
        <taxon>unclassified sequences</taxon>
        <taxon>metagenomes</taxon>
        <taxon>ecological metagenomes</taxon>
    </lineage>
</organism>
<evidence type="ECO:0000313" key="1">
    <source>
        <dbReference type="EMBL" id="KKL65727.1"/>
    </source>
</evidence>
<protein>
    <recommendedName>
        <fullName evidence="2">Bacteriophage Mu GpT domain-containing protein</fullName>
    </recommendedName>
</protein>
<gene>
    <name evidence="1" type="ORF">LCGC14_2152080</name>
</gene>
<proteinExistence type="predicted"/>
<feature type="non-terminal residue" evidence="1">
    <location>
        <position position="1"/>
    </location>
</feature>
<comment type="caution">
    <text evidence="1">The sequence shown here is derived from an EMBL/GenBank/DDBJ whole genome shotgun (WGS) entry which is preliminary data.</text>
</comment>
<sequence length="263" mass="29463">AFDSIDLTNTRTSSFTVRDSQSGLTFRRVRDGEKALVYSVFGGEITVTLNLYGGGLNWLKTWFDDGEWWTIEDNALEFRRKWFEEKATLFYDMIQSLAQTYNTVYSSSGTTVLDKDRNTIGDAAYTIINRHKDTGLGVTAGTPLLMFCDLSQKNRVEQALNPSRTLAVSGVGINYNITPIYTSYLDWIYVNDDGATKWTGDAGAAKPLGYMCIPGRKNKIGNRMDLTLMAETDILAFAETVAGWGRYGAYMNETQWQRTSSIA</sequence>
<reference evidence="1" key="1">
    <citation type="journal article" date="2015" name="Nature">
        <title>Complex archaea that bridge the gap between prokaryotes and eukaryotes.</title>
        <authorList>
            <person name="Spang A."/>
            <person name="Saw J.H."/>
            <person name="Jorgensen S.L."/>
            <person name="Zaremba-Niedzwiedzka K."/>
            <person name="Martijn J."/>
            <person name="Lind A.E."/>
            <person name="van Eijk R."/>
            <person name="Schleper C."/>
            <person name="Guy L."/>
            <person name="Ettema T.J."/>
        </authorList>
    </citation>
    <scope>NUCLEOTIDE SEQUENCE</scope>
</reference>
<accession>A0A0F9GRK5</accession>
<dbReference type="AlphaFoldDB" id="A0A0F9GRK5"/>
<name>A0A0F9GRK5_9ZZZZ</name>
<dbReference type="EMBL" id="LAZR01027439">
    <property type="protein sequence ID" value="KKL65727.1"/>
    <property type="molecule type" value="Genomic_DNA"/>
</dbReference>
<evidence type="ECO:0008006" key="2">
    <source>
        <dbReference type="Google" id="ProtNLM"/>
    </source>
</evidence>